<dbReference type="PANTHER" id="PTHR30399:SF1">
    <property type="entry name" value="UTP PYROPHOSPHATASE"/>
    <property type="match status" value="1"/>
</dbReference>
<dbReference type="eggNOG" id="COG1451">
    <property type="taxonomic scope" value="Bacteria"/>
</dbReference>
<name>V2XZW0_9FIRM</name>
<dbReference type="RefSeq" id="WP_023355237.1">
    <property type="nucleotide sequence ID" value="NZ_KI535369.1"/>
</dbReference>
<dbReference type="PANTHER" id="PTHR30399">
    <property type="entry name" value="UNCHARACTERIZED PROTEIN YGJP"/>
    <property type="match status" value="1"/>
</dbReference>
<dbReference type="Proteomes" id="UP000018227">
    <property type="component" value="Unassembled WGS sequence"/>
</dbReference>
<accession>V2XZW0</accession>
<comment type="caution">
    <text evidence="2">The sequence shown here is derived from an EMBL/GenBank/DDBJ whole genome shotgun (WGS) entry which is preliminary data.</text>
</comment>
<feature type="domain" description="YgjP-like metallopeptidase" evidence="1">
    <location>
        <begin position="25"/>
        <end position="237"/>
    </location>
</feature>
<dbReference type="CDD" id="cd07344">
    <property type="entry name" value="M48_yhfN_like"/>
    <property type="match status" value="1"/>
</dbReference>
<evidence type="ECO:0000259" key="1">
    <source>
        <dbReference type="Pfam" id="PF01863"/>
    </source>
</evidence>
<reference evidence="2 3" key="1">
    <citation type="submission" date="2013-06" db="EMBL/GenBank/DDBJ databases">
        <authorList>
            <person name="Weinstock G."/>
            <person name="Sodergren E."/>
            <person name="Clifton S."/>
            <person name="Fulton L."/>
            <person name="Fulton B."/>
            <person name="Courtney L."/>
            <person name="Fronick C."/>
            <person name="Harrison M."/>
            <person name="Strong C."/>
            <person name="Farmer C."/>
            <person name="Delahaunty K."/>
            <person name="Markovic C."/>
            <person name="Hall O."/>
            <person name="Minx P."/>
            <person name="Tomlinson C."/>
            <person name="Mitreva M."/>
            <person name="Nelson J."/>
            <person name="Hou S."/>
            <person name="Wollam A."/>
            <person name="Pepin K.H."/>
            <person name="Johnson M."/>
            <person name="Bhonagiri V."/>
            <person name="Nash W.E."/>
            <person name="Warren W."/>
            <person name="Chinwalla A."/>
            <person name="Mardis E.R."/>
            <person name="Wilson R.K."/>
        </authorList>
    </citation>
    <scope>NUCLEOTIDE SEQUENCE [LARGE SCALE GENOMIC DNA]</scope>
    <source>
        <strain evidence="2 3">ATCC 51271</strain>
    </source>
</reference>
<keyword evidence="3" id="KW-1185">Reference proteome</keyword>
<proteinExistence type="predicted"/>
<dbReference type="Pfam" id="PF01863">
    <property type="entry name" value="YgjP-like"/>
    <property type="match status" value="1"/>
</dbReference>
<organism evidence="2 3">
    <name type="scientific">Catonella morbi ATCC 51271</name>
    <dbReference type="NCBI Taxonomy" id="592026"/>
    <lineage>
        <taxon>Bacteria</taxon>
        <taxon>Bacillati</taxon>
        <taxon>Bacillota</taxon>
        <taxon>Clostridia</taxon>
        <taxon>Lachnospirales</taxon>
        <taxon>Lachnospiraceae</taxon>
        <taxon>Catonella</taxon>
    </lineage>
</organism>
<evidence type="ECO:0000313" key="2">
    <source>
        <dbReference type="EMBL" id="ESL02243.1"/>
    </source>
</evidence>
<sequence length="241" mass="28002">MSIEVRKVGLGGKDYNYTLERKAVKNINLRIKPCEIIYVSANKRVSVKVIESFIKSKEAFILEAFKRFEKMSKNTEENTETAYNTGDEIIYFGKKLRLKIAKSAKECVKASGESIYIFVKDVDDRAKKENLLKKWELTLAKEVFTKMIDCYYPDFKALGVAYPKLSIRTMTSRWGSCKPNGGKITLNLELLHKPKECLEYVVLHELAHFIHPNHSKEFWSFVENIMPDYKKRKDVLNGREI</sequence>
<gene>
    <name evidence="2" type="ORF">GCWU0000282_002377</name>
</gene>
<dbReference type="InterPro" id="IPR053136">
    <property type="entry name" value="UTP_pyrophosphatase-like"/>
</dbReference>
<dbReference type="OrthoDB" id="9811177at2"/>
<dbReference type="AlphaFoldDB" id="V2XZW0"/>
<evidence type="ECO:0000313" key="3">
    <source>
        <dbReference type="Proteomes" id="UP000018227"/>
    </source>
</evidence>
<dbReference type="STRING" id="592026.GCWU0000282_002377"/>
<dbReference type="Gene3D" id="3.30.2010.10">
    <property type="entry name" value="Metalloproteases ('zincins'), catalytic domain"/>
    <property type="match status" value="1"/>
</dbReference>
<protein>
    <recommendedName>
        <fullName evidence="1">YgjP-like metallopeptidase domain-containing protein</fullName>
    </recommendedName>
</protein>
<dbReference type="EMBL" id="ACIL03000016">
    <property type="protein sequence ID" value="ESL02243.1"/>
    <property type="molecule type" value="Genomic_DNA"/>
</dbReference>
<dbReference type="InterPro" id="IPR002725">
    <property type="entry name" value="YgjP-like_metallopeptidase"/>
</dbReference>
<dbReference type="HOGENOM" id="CLU_065947_1_1_9"/>